<proteinExistence type="inferred from homology"/>
<comment type="caution">
    <text evidence="2">The sequence shown here is derived from an EMBL/GenBank/DDBJ whole genome shotgun (WGS) entry which is preliminary data.</text>
</comment>
<name>A0A2V1GVW7_9GAMM</name>
<dbReference type="Proteomes" id="UP000244906">
    <property type="component" value="Unassembled WGS sequence"/>
</dbReference>
<dbReference type="AlphaFoldDB" id="A0A2V1GVW7"/>
<protein>
    <submittedName>
        <fullName evidence="2">Cell shape determination protein CcmA</fullName>
    </submittedName>
</protein>
<gene>
    <name evidence="2" type="ORF">DC094_15325</name>
</gene>
<dbReference type="Pfam" id="PF04519">
    <property type="entry name" value="Bactofilin"/>
    <property type="match status" value="1"/>
</dbReference>
<dbReference type="PANTHER" id="PTHR35024:SF4">
    <property type="entry name" value="POLYMER-FORMING CYTOSKELETAL PROTEIN"/>
    <property type="match status" value="1"/>
</dbReference>
<dbReference type="EMBL" id="QDDL01000006">
    <property type="protein sequence ID" value="PVZ67797.1"/>
    <property type="molecule type" value="Genomic_DNA"/>
</dbReference>
<keyword evidence="3" id="KW-1185">Reference proteome</keyword>
<evidence type="ECO:0000313" key="2">
    <source>
        <dbReference type="EMBL" id="PVZ67797.1"/>
    </source>
</evidence>
<accession>A0A2V1GVW7</accession>
<organism evidence="2 3">
    <name type="scientific">Pelagibaculum spongiae</name>
    <dbReference type="NCBI Taxonomy" id="2080658"/>
    <lineage>
        <taxon>Bacteria</taxon>
        <taxon>Pseudomonadati</taxon>
        <taxon>Pseudomonadota</taxon>
        <taxon>Gammaproteobacteria</taxon>
        <taxon>Oceanospirillales</taxon>
        <taxon>Pelagibaculum</taxon>
    </lineage>
</organism>
<dbReference type="PANTHER" id="PTHR35024">
    <property type="entry name" value="HYPOTHETICAL CYTOSOLIC PROTEIN"/>
    <property type="match status" value="1"/>
</dbReference>
<comment type="similarity">
    <text evidence="1">Belongs to the bactofilin family.</text>
</comment>
<sequence length="172" mass="18649">MIGPRSNRGKCPRKLINWRQSKMFRSNSKKGQVSKDTPDTVISRSTVIKGELGFSGGLHVDGHIYGDVKVDPQEPSLFVLSEAGLVRGTVVAPNQIINGTIEGDIRAEESLALEASARINGNVYYRMLKMDMGATVNGQLIRLDDQSTPALLEGKAVKNLVDQPEVTEAANS</sequence>
<evidence type="ECO:0000313" key="3">
    <source>
        <dbReference type="Proteomes" id="UP000244906"/>
    </source>
</evidence>
<reference evidence="2 3" key="1">
    <citation type="submission" date="2018-04" db="EMBL/GenBank/DDBJ databases">
        <title>Thalassorhabdus spongiae gen. nov., sp. nov., isolated from a marine sponge in South-West Iceland.</title>
        <authorList>
            <person name="Knobloch S."/>
            <person name="Daussin A."/>
            <person name="Johannsson R."/>
            <person name="Marteinsson V.T."/>
        </authorList>
    </citation>
    <scope>NUCLEOTIDE SEQUENCE [LARGE SCALE GENOMIC DNA]</scope>
    <source>
        <strain evidence="2 3">Hp12</strain>
    </source>
</reference>
<evidence type="ECO:0000256" key="1">
    <source>
        <dbReference type="ARBA" id="ARBA00044755"/>
    </source>
</evidence>
<dbReference type="InterPro" id="IPR007607">
    <property type="entry name" value="BacA/B"/>
</dbReference>